<protein>
    <submittedName>
        <fullName evidence="1">Uncharacterized protein</fullName>
    </submittedName>
</protein>
<evidence type="ECO:0000313" key="2">
    <source>
        <dbReference type="Proteomes" id="UP000265618"/>
    </source>
</evidence>
<name>A0A9K3D8Q8_9EUKA</name>
<dbReference type="AlphaFoldDB" id="A0A9K3D8Q8"/>
<feature type="non-terminal residue" evidence="1">
    <location>
        <position position="1"/>
    </location>
</feature>
<sequence length="39" mass="4346">MDGTDRAAMEGGLNVCQGLREQIMDFREKLPLIAALREP</sequence>
<proteinExistence type="predicted"/>
<comment type="caution">
    <text evidence="1">The sequence shown here is derived from an EMBL/GenBank/DDBJ whole genome shotgun (WGS) entry which is preliminary data.</text>
</comment>
<organism evidence="1 2">
    <name type="scientific">Kipferlia bialata</name>
    <dbReference type="NCBI Taxonomy" id="797122"/>
    <lineage>
        <taxon>Eukaryota</taxon>
        <taxon>Metamonada</taxon>
        <taxon>Carpediemonas-like organisms</taxon>
        <taxon>Kipferlia</taxon>
    </lineage>
</organism>
<dbReference type="Proteomes" id="UP000265618">
    <property type="component" value="Unassembled WGS sequence"/>
</dbReference>
<keyword evidence="2" id="KW-1185">Reference proteome</keyword>
<accession>A0A9K3D8Q8</accession>
<reference evidence="1 2" key="1">
    <citation type="journal article" date="2018" name="PLoS ONE">
        <title>The draft genome of Kipferlia bialata reveals reductive genome evolution in fornicate parasites.</title>
        <authorList>
            <person name="Tanifuji G."/>
            <person name="Takabayashi S."/>
            <person name="Kume K."/>
            <person name="Takagi M."/>
            <person name="Nakayama T."/>
            <person name="Kamikawa R."/>
            <person name="Inagaki Y."/>
            <person name="Hashimoto T."/>
        </authorList>
    </citation>
    <scope>NUCLEOTIDE SEQUENCE [LARGE SCALE GENOMIC DNA]</scope>
    <source>
        <strain evidence="1">NY0173</strain>
    </source>
</reference>
<dbReference type="EMBL" id="BDIP01007393">
    <property type="protein sequence ID" value="GIQ91248.1"/>
    <property type="molecule type" value="Genomic_DNA"/>
</dbReference>
<evidence type="ECO:0000313" key="1">
    <source>
        <dbReference type="EMBL" id="GIQ91248.1"/>
    </source>
</evidence>
<gene>
    <name evidence="1" type="ORF">KIPB_014415</name>
</gene>